<gene>
    <name evidence="2" type="ORF">BGZ99_000925</name>
</gene>
<organism evidence="2 3">
    <name type="scientific">Dissophora globulifera</name>
    <dbReference type="NCBI Taxonomy" id="979702"/>
    <lineage>
        <taxon>Eukaryota</taxon>
        <taxon>Fungi</taxon>
        <taxon>Fungi incertae sedis</taxon>
        <taxon>Mucoromycota</taxon>
        <taxon>Mortierellomycotina</taxon>
        <taxon>Mortierellomycetes</taxon>
        <taxon>Mortierellales</taxon>
        <taxon>Mortierellaceae</taxon>
        <taxon>Dissophora</taxon>
    </lineage>
</organism>
<dbReference type="InterPro" id="IPR016181">
    <property type="entry name" value="Acyl_CoA_acyltransferase"/>
</dbReference>
<evidence type="ECO:0000313" key="3">
    <source>
        <dbReference type="Proteomes" id="UP000738325"/>
    </source>
</evidence>
<dbReference type="Gene3D" id="3.40.630.30">
    <property type="match status" value="1"/>
</dbReference>
<evidence type="ECO:0000259" key="1">
    <source>
        <dbReference type="PROSITE" id="PS51186"/>
    </source>
</evidence>
<reference evidence="2" key="1">
    <citation type="journal article" date="2020" name="Fungal Divers.">
        <title>Resolving the Mortierellaceae phylogeny through synthesis of multi-gene phylogenetics and phylogenomics.</title>
        <authorList>
            <person name="Vandepol N."/>
            <person name="Liber J."/>
            <person name="Desiro A."/>
            <person name="Na H."/>
            <person name="Kennedy M."/>
            <person name="Barry K."/>
            <person name="Grigoriev I.V."/>
            <person name="Miller A.N."/>
            <person name="O'Donnell K."/>
            <person name="Stajich J.E."/>
            <person name="Bonito G."/>
        </authorList>
    </citation>
    <scope>NUCLEOTIDE SEQUENCE</scope>
    <source>
        <strain evidence="2">REB-010B</strain>
    </source>
</reference>
<feature type="domain" description="N-acetyltransferase" evidence="1">
    <location>
        <begin position="3"/>
        <end position="146"/>
    </location>
</feature>
<dbReference type="Proteomes" id="UP000738325">
    <property type="component" value="Unassembled WGS sequence"/>
</dbReference>
<dbReference type="InterPro" id="IPR000182">
    <property type="entry name" value="GNAT_dom"/>
</dbReference>
<dbReference type="OrthoDB" id="329272at2759"/>
<sequence length="149" mass="16788">MSYSIRFVTTPEDLANCHDVRIKVFVDEQGYDKTEEIDDIDNECLHWLAVDQDGQAVGTARLFKYSPTTGKIGRVAVLLTTRGSGLGRLLIESIESYVIENTDLKTLALSSQVPRQGFYEKFGYTAEGEVYLDEGQPHIYMTKTLKEVN</sequence>
<accession>A0A9P6UX57</accession>
<dbReference type="CDD" id="cd04301">
    <property type="entry name" value="NAT_SF"/>
    <property type="match status" value="1"/>
</dbReference>
<dbReference type="GO" id="GO:0008080">
    <property type="term" value="F:N-acetyltransferase activity"/>
    <property type="evidence" value="ECO:0007669"/>
    <property type="project" value="TreeGrafter"/>
</dbReference>
<proteinExistence type="predicted"/>
<dbReference type="AlphaFoldDB" id="A0A9P6UX57"/>
<comment type="caution">
    <text evidence="2">The sequence shown here is derived from an EMBL/GenBank/DDBJ whole genome shotgun (WGS) entry which is preliminary data.</text>
</comment>
<name>A0A9P6UX57_9FUNG</name>
<dbReference type="InterPro" id="IPR039143">
    <property type="entry name" value="GNPNAT1-like"/>
</dbReference>
<dbReference type="EMBL" id="JAAAIP010000121">
    <property type="protein sequence ID" value="KAG0325211.1"/>
    <property type="molecule type" value="Genomic_DNA"/>
</dbReference>
<dbReference type="SUPFAM" id="SSF55729">
    <property type="entry name" value="Acyl-CoA N-acyltransferases (Nat)"/>
    <property type="match status" value="1"/>
</dbReference>
<dbReference type="PROSITE" id="PS51186">
    <property type="entry name" value="GNAT"/>
    <property type="match status" value="1"/>
</dbReference>
<protein>
    <recommendedName>
        <fullName evidence="1">N-acetyltransferase domain-containing protein</fullName>
    </recommendedName>
</protein>
<keyword evidence="3" id="KW-1185">Reference proteome</keyword>
<evidence type="ECO:0000313" key="2">
    <source>
        <dbReference type="EMBL" id="KAG0325211.1"/>
    </source>
</evidence>
<dbReference type="PANTHER" id="PTHR13355">
    <property type="entry name" value="GLUCOSAMINE 6-PHOSPHATE N-ACETYLTRANSFERASE"/>
    <property type="match status" value="1"/>
</dbReference>
<dbReference type="Pfam" id="PF13673">
    <property type="entry name" value="Acetyltransf_10"/>
    <property type="match status" value="1"/>
</dbReference>